<dbReference type="CDD" id="cd00093">
    <property type="entry name" value="HTH_XRE"/>
    <property type="match status" value="1"/>
</dbReference>
<name>A0A1U9YTT7_9BACL</name>
<dbReference type="PROSITE" id="PS50943">
    <property type="entry name" value="HTH_CROC1"/>
    <property type="match status" value="1"/>
</dbReference>
<accession>A0A1U9YTT7</accession>
<sequence length="92" mass="10784">MGMNCRVYNTKEGSYKCLMKNNVKYLRRSQDFDMTQAELAAALKVLRSTIYHLERGGEISGSLMLKLSKFFDKDPREIFLLMILYKQHKEVV</sequence>
<protein>
    <submittedName>
        <fullName evidence="1">Uncharacterized protein</fullName>
    </submittedName>
</protein>
<dbReference type="Proteomes" id="UP000192727">
    <property type="component" value="Chromosome"/>
</dbReference>
<reference evidence="1 2" key="1">
    <citation type="submission" date="2017-03" db="EMBL/GenBank/DDBJ databases">
        <title>Paenibacillus larvae genome sequencing.</title>
        <authorList>
            <person name="Dingman D.W."/>
        </authorList>
    </citation>
    <scope>NUCLEOTIDE SEQUENCE [LARGE SCALE GENOMIC DNA]</scope>
    <source>
        <strain evidence="1 2">SAG 10367</strain>
    </source>
</reference>
<gene>
    <name evidence="1" type="ORF">B7C51_21490</name>
</gene>
<organism evidence="1 2">
    <name type="scientific">Paenibacillus larvae subsp. pulvifaciens</name>
    <dbReference type="NCBI Taxonomy" id="1477"/>
    <lineage>
        <taxon>Bacteria</taxon>
        <taxon>Bacillati</taxon>
        <taxon>Bacillota</taxon>
        <taxon>Bacilli</taxon>
        <taxon>Bacillales</taxon>
        <taxon>Paenibacillaceae</taxon>
        <taxon>Paenibacillus</taxon>
    </lineage>
</organism>
<evidence type="ECO:0000313" key="2">
    <source>
        <dbReference type="Proteomes" id="UP000192727"/>
    </source>
</evidence>
<dbReference type="AlphaFoldDB" id="A0A1U9YTT7"/>
<dbReference type="InterPro" id="IPR010982">
    <property type="entry name" value="Lambda_DNA-bd_dom_sf"/>
</dbReference>
<dbReference type="SUPFAM" id="SSF47413">
    <property type="entry name" value="lambda repressor-like DNA-binding domains"/>
    <property type="match status" value="1"/>
</dbReference>
<dbReference type="InterPro" id="IPR001387">
    <property type="entry name" value="Cro/C1-type_HTH"/>
</dbReference>
<dbReference type="EMBL" id="CP020557">
    <property type="protein sequence ID" value="ARF69859.1"/>
    <property type="molecule type" value="Genomic_DNA"/>
</dbReference>
<dbReference type="Pfam" id="PF01381">
    <property type="entry name" value="HTH_3"/>
    <property type="match status" value="1"/>
</dbReference>
<evidence type="ECO:0000313" key="1">
    <source>
        <dbReference type="EMBL" id="ARF69859.1"/>
    </source>
</evidence>
<dbReference type="Gene3D" id="1.10.260.40">
    <property type="entry name" value="lambda repressor-like DNA-binding domains"/>
    <property type="match status" value="1"/>
</dbReference>
<dbReference type="SMART" id="SM00530">
    <property type="entry name" value="HTH_XRE"/>
    <property type="match status" value="1"/>
</dbReference>
<proteinExistence type="predicted"/>
<dbReference type="GO" id="GO:0003677">
    <property type="term" value="F:DNA binding"/>
    <property type="evidence" value="ECO:0007669"/>
    <property type="project" value="InterPro"/>
</dbReference>